<organism evidence="2 4">
    <name type="scientific">Natrialba magadii (strain ATCC 43099 / DSM 3394 / CCM 3739 / CIP 104546 / IAM 13178 / JCM 8861 / NBRC 102185 / NCIMB 2190 / MS3)</name>
    <name type="common">Natronobacterium magadii</name>
    <dbReference type="NCBI Taxonomy" id="547559"/>
    <lineage>
        <taxon>Archaea</taxon>
        <taxon>Methanobacteriati</taxon>
        <taxon>Methanobacteriota</taxon>
        <taxon>Stenosarchaea group</taxon>
        <taxon>Halobacteria</taxon>
        <taxon>Halobacteriales</taxon>
        <taxon>Natrialbaceae</taxon>
        <taxon>Natrialba</taxon>
    </lineage>
</organism>
<reference evidence="3 5" key="3">
    <citation type="journal article" date="2014" name="PLoS Genet.">
        <title>Phylogenetically driven sequencing of extremely halophilic archaea reveals strategies for static and dynamic osmo-response.</title>
        <authorList>
            <person name="Becker E.A."/>
            <person name="Seitzer P.M."/>
            <person name="Tritt A."/>
            <person name="Larsen D."/>
            <person name="Krusor M."/>
            <person name="Yao A.I."/>
            <person name="Wu D."/>
            <person name="Madern D."/>
            <person name="Eisen J.A."/>
            <person name="Darling A.E."/>
            <person name="Facciotti M.T."/>
        </authorList>
    </citation>
    <scope>NUCLEOTIDE SEQUENCE [LARGE SCALE GENOMIC DNA]</scope>
    <source>
        <strain evidence="5">ATCC 43099 / DSM 3394 / CCM 3739 / CIP 104546 / IAM 13178 / JCM 8861 / NBRC 102185 / NCIMB 2190 / MS3</strain>
        <strain evidence="3">MS-3</strain>
    </source>
</reference>
<evidence type="ECO:0000313" key="5">
    <source>
        <dbReference type="Proteomes" id="UP000011543"/>
    </source>
</evidence>
<dbReference type="Proteomes" id="UP000011543">
    <property type="component" value="Unassembled WGS sequence"/>
</dbReference>
<evidence type="ECO:0000259" key="1">
    <source>
        <dbReference type="Pfam" id="PF09339"/>
    </source>
</evidence>
<dbReference type="OrthoDB" id="189973at2157"/>
<dbReference type="EMBL" id="AOHS01000065">
    <property type="protein sequence ID" value="ELY22949.1"/>
    <property type="molecule type" value="Genomic_DNA"/>
</dbReference>
<gene>
    <name evidence="2" type="ordered locus">Nmag_4288</name>
    <name evidence="3" type="ORF">C500_20835</name>
</gene>
<dbReference type="InterPro" id="IPR005471">
    <property type="entry name" value="Tscrpt_reg_IclR_N"/>
</dbReference>
<dbReference type="RefSeq" id="WP_004217542.1">
    <property type="nucleotide sequence ID" value="NC_013925.1"/>
</dbReference>
<dbReference type="GO" id="GO:0006355">
    <property type="term" value="P:regulation of DNA-templated transcription"/>
    <property type="evidence" value="ECO:0007669"/>
    <property type="project" value="InterPro"/>
</dbReference>
<evidence type="ECO:0000313" key="2">
    <source>
        <dbReference type="EMBL" id="ADD07796.1"/>
    </source>
</evidence>
<dbReference type="HOGENOM" id="CLU_2420130_0_0_2"/>
<dbReference type="Pfam" id="PF09339">
    <property type="entry name" value="HTH_IclR"/>
    <property type="match status" value="1"/>
</dbReference>
<name>D3T2I7_NATMM</name>
<feature type="domain" description="HTH iclR-type" evidence="1">
    <location>
        <begin position="31"/>
        <end position="62"/>
    </location>
</feature>
<proteinExistence type="predicted"/>
<accession>D3T2I7</accession>
<evidence type="ECO:0000313" key="4">
    <source>
        <dbReference type="Proteomes" id="UP000001879"/>
    </source>
</evidence>
<keyword evidence="2" id="KW-0614">Plasmid</keyword>
<dbReference type="EMBL" id="CP001935">
    <property type="protein sequence ID" value="ADD07796.1"/>
    <property type="molecule type" value="Genomic_DNA"/>
</dbReference>
<reference evidence="2 4" key="2">
    <citation type="journal article" date="2012" name="BMC Genomics">
        <title>A comparative genomics perspective on the genetic content of the alkaliphilic haloarchaeon Natrialba magadii ATCC 43099T.</title>
        <authorList>
            <person name="Siddaramappa S."/>
            <person name="Challacombe J.F."/>
            <person name="Decastro R.E."/>
            <person name="Pfeiffer F."/>
            <person name="Sastre D.E."/>
            <person name="Gimenez M.I."/>
            <person name="Paggi R.A."/>
            <person name="Detter J.C."/>
            <person name="Davenport K.W."/>
            <person name="Goodwin L.A."/>
            <person name="Kyrpides N."/>
            <person name="Tapia R."/>
            <person name="Pitluck S."/>
            <person name="Lucas S."/>
            <person name="Woyke T."/>
            <person name="Maupin-Furlow J.A."/>
        </authorList>
    </citation>
    <scope>NUCLEOTIDE SEQUENCE [LARGE SCALE GENOMIC DNA]</scope>
    <source>
        <strain evidence="2">ATCC 43099</strain>
        <strain evidence="4">ATCC 43099 / DSM 3394 / CCM 3739 / CIP 104546 / IAM 13178 / JCM 8861 / NBRC 102185 / NCIMB 2190 / MS3</strain>
    </source>
</reference>
<sequence length="91" mass="9975">MTGGDVRGDVEQAEDGLFQPKYRDEDVIDALVEAHPEPLTVGEVADGVGCSETTAHNRLHGLFDDEYPGLETKKVGANARVWWVNPDQLPE</sequence>
<protein>
    <submittedName>
        <fullName evidence="2">HTH domain protein phiCh1-VP38</fullName>
    </submittedName>
</protein>
<dbReference type="Proteomes" id="UP000001879">
    <property type="component" value="Plasmid pNMAG03"/>
</dbReference>
<dbReference type="AlphaFoldDB" id="D3T2I7"/>
<reference evidence="4" key="1">
    <citation type="submission" date="2010-02" db="EMBL/GenBank/DDBJ databases">
        <title>Complete sequence of plasmid 3 of Natrialba magadii ATCC 43099.</title>
        <authorList>
            <consortium name="US DOE Joint Genome Institute"/>
            <person name="Lucas S."/>
            <person name="Copeland A."/>
            <person name="Lapidus A."/>
            <person name="Cheng J.-F."/>
            <person name="Bruce D."/>
            <person name="Goodwin L."/>
            <person name="Pitluck S."/>
            <person name="Davenport K."/>
            <person name="Saunders E."/>
            <person name="Detter J.C."/>
            <person name="Han C."/>
            <person name="Tapia R."/>
            <person name="Land M."/>
            <person name="Hauser L."/>
            <person name="Kyrpides N."/>
            <person name="Mikhailova N."/>
            <person name="De Castro R.E."/>
            <person name="Maupin-Furlow J.A."/>
            <person name="Woyke T."/>
        </authorList>
    </citation>
    <scope>NUCLEOTIDE SEQUENCE [LARGE SCALE GENOMIC DNA]</scope>
    <source>
        <strain evidence="4">ATCC 43099 / DSM 3394 / CCM 3739 / CIP 104546 / IAM 13178 / JCM 8861 / NBRC 102185 / NCIMB 2190 / MS3</strain>
        <plasmid evidence="4">pNMAG03</plasmid>
    </source>
</reference>
<keyword evidence="4" id="KW-1185">Reference proteome</keyword>
<dbReference type="GO" id="GO:0003677">
    <property type="term" value="F:DNA binding"/>
    <property type="evidence" value="ECO:0007669"/>
    <property type="project" value="InterPro"/>
</dbReference>
<geneLocation type="plasmid" evidence="2 4">
    <name>pNMAG03</name>
</geneLocation>
<dbReference type="KEGG" id="nmg:Nmag_4288"/>
<dbReference type="PATRIC" id="fig|547559.17.peg.4111"/>
<reference evidence="2" key="4">
    <citation type="submission" date="2016-09" db="EMBL/GenBank/DDBJ databases">
        <authorList>
            <person name="Pfeiffer F."/>
        </authorList>
    </citation>
    <scope>NUCLEOTIDE SEQUENCE</scope>
    <source>
        <strain evidence="2">ATCC 43099</strain>
        <plasmid evidence="2">pNMAG03</plasmid>
    </source>
</reference>
<dbReference type="GeneID" id="8826916"/>
<evidence type="ECO:0000313" key="3">
    <source>
        <dbReference type="EMBL" id="ELY22949.1"/>
    </source>
</evidence>